<comment type="similarity">
    <text evidence="1">Belongs to the ROK (NagC/XylR) family.</text>
</comment>
<proteinExistence type="inferred from homology"/>
<dbReference type="CDD" id="cd24068">
    <property type="entry name" value="ASKHA_NBD_ROK_FnNanK-like"/>
    <property type="match status" value="1"/>
</dbReference>
<dbReference type="InterPro" id="IPR000600">
    <property type="entry name" value="ROK"/>
</dbReference>
<comment type="caution">
    <text evidence="2">The sequence shown here is derived from an EMBL/GenBank/DDBJ whole genome shotgun (WGS) entry which is preliminary data.</text>
</comment>
<protein>
    <submittedName>
        <fullName evidence="2">ROK family protein</fullName>
    </submittedName>
</protein>
<dbReference type="EMBL" id="JBHTLM010000015">
    <property type="protein sequence ID" value="MFD1178242.1"/>
    <property type="molecule type" value="Genomic_DNA"/>
</dbReference>
<reference evidence="3" key="1">
    <citation type="journal article" date="2019" name="Int. J. Syst. Evol. Microbiol.">
        <title>The Global Catalogue of Microorganisms (GCM) 10K type strain sequencing project: providing services to taxonomists for standard genome sequencing and annotation.</title>
        <authorList>
            <consortium name="The Broad Institute Genomics Platform"/>
            <consortium name="The Broad Institute Genome Sequencing Center for Infectious Disease"/>
            <person name="Wu L."/>
            <person name="Ma J."/>
        </authorList>
    </citation>
    <scope>NUCLEOTIDE SEQUENCE [LARGE SCALE GENOMIC DNA]</scope>
    <source>
        <strain evidence="3">CCUG 59189</strain>
    </source>
</reference>
<dbReference type="InterPro" id="IPR043129">
    <property type="entry name" value="ATPase_NBD"/>
</dbReference>
<evidence type="ECO:0000313" key="3">
    <source>
        <dbReference type="Proteomes" id="UP001597262"/>
    </source>
</evidence>
<evidence type="ECO:0000313" key="2">
    <source>
        <dbReference type="EMBL" id="MFD1178242.1"/>
    </source>
</evidence>
<name>A0ABW3S1Z8_9BACL</name>
<sequence length="316" mass="33444">MSHQESVAIGIDLGGTNIKAGIVNDRGEVVYRLVLPTEAYLGGEALLQRVISIVEQLSDEARKRGWSLIGTGIGTAGQVNHAEGVVMGATANLPGWAGMKLGEQLHASTGLPVSVDNDANAMAFGEAWVGSGRNWRNFVCVTLGTGVGGCLIVDGKPYRGRSGYAGEVGHHVIVDGGEPCNCGRTGCWEQYASVTGLMRMARQVDPEAKELVSSKAVFSLAREDHKLASVLVRQYARYIAIGLANLIHIFNPEGIVVGGAITKQGNFLLDIVREELASSLLPVYRNSPETIDVVAAMLEDDGGVIGAAADIFEKMK</sequence>
<dbReference type="PANTHER" id="PTHR18964">
    <property type="entry name" value="ROK (REPRESSOR, ORF, KINASE) FAMILY"/>
    <property type="match status" value="1"/>
</dbReference>
<dbReference type="Proteomes" id="UP001597262">
    <property type="component" value="Unassembled WGS sequence"/>
</dbReference>
<dbReference type="PANTHER" id="PTHR18964:SF149">
    <property type="entry name" value="BIFUNCTIONAL UDP-N-ACETYLGLUCOSAMINE 2-EPIMERASE_N-ACETYLMANNOSAMINE KINASE"/>
    <property type="match status" value="1"/>
</dbReference>
<accession>A0ABW3S1Z8</accession>
<evidence type="ECO:0000256" key="1">
    <source>
        <dbReference type="ARBA" id="ARBA00006479"/>
    </source>
</evidence>
<gene>
    <name evidence="2" type="ORF">ACFQ3W_18360</name>
</gene>
<dbReference type="SUPFAM" id="SSF53067">
    <property type="entry name" value="Actin-like ATPase domain"/>
    <property type="match status" value="1"/>
</dbReference>
<keyword evidence="3" id="KW-1185">Reference proteome</keyword>
<dbReference type="Gene3D" id="3.30.420.40">
    <property type="match status" value="2"/>
</dbReference>
<organism evidence="2 3">
    <name type="scientific">Paenibacillus puldeungensis</name>
    <dbReference type="NCBI Taxonomy" id="696536"/>
    <lineage>
        <taxon>Bacteria</taxon>
        <taxon>Bacillati</taxon>
        <taxon>Bacillota</taxon>
        <taxon>Bacilli</taxon>
        <taxon>Bacillales</taxon>
        <taxon>Paenibacillaceae</taxon>
        <taxon>Paenibacillus</taxon>
    </lineage>
</organism>
<dbReference type="RefSeq" id="WP_379320688.1">
    <property type="nucleotide sequence ID" value="NZ_JBHTLM010000015.1"/>
</dbReference>
<dbReference type="Pfam" id="PF00480">
    <property type="entry name" value="ROK"/>
    <property type="match status" value="1"/>
</dbReference>